<accession>C4Z5E7</accession>
<organism evidence="2 3">
    <name type="scientific">Lachnospira eligens (strain ATCC 27750 / DSM 3376 / VPI C15-48 / C15-B4)</name>
    <name type="common">Eubacterium eligens</name>
    <dbReference type="NCBI Taxonomy" id="515620"/>
    <lineage>
        <taxon>Bacteria</taxon>
        <taxon>Bacillati</taxon>
        <taxon>Bacillota</taxon>
        <taxon>Clostridia</taxon>
        <taxon>Lachnospirales</taxon>
        <taxon>Lachnospiraceae</taxon>
        <taxon>Lachnospira</taxon>
    </lineage>
</organism>
<reference evidence="2 3" key="1">
    <citation type="journal article" date="2009" name="Proc. Natl. Acad. Sci. U.S.A.">
        <title>Characterizing a model human gut microbiota composed of members of its two dominant bacterial phyla.</title>
        <authorList>
            <person name="Mahowald M.A."/>
            <person name="Rey F.E."/>
            <person name="Seedorf H."/>
            <person name="Turnbaugh P.J."/>
            <person name="Fulton R.S."/>
            <person name="Wollam A."/>
            <person name="Shah N."/>
            <person name="Wang C."/>
            <person name="Magrini V."/>
            <person name="Wilson R.K."/>
            <person name="Cantarel B.L."/>
            <person name="Coutinho P.M."/>
            <person name="Henrissat B."/>
            <person name="Crock L.W."/>
            <person name="Russell A."/>
            <person name="Verberkmoes N.C."/>
            <person name="Hettich R.L."/>
            <person name="Gordon J.I."/>
        </authorList>
    </citation>
    <scope>NUCLEOTIDE SEQUENCE [LARGE SCALE GENOMIC DNA]</scope>
    <source>
        <strain evidence="3">ATCC 27750 / DSM 3376 / VPI C15-48 / C15-B4</strain>
    </source>
</reference>
<dbReference type="PROSITE" id="PS00409">
    <property type="entry name" value="PROKAR_NTER_METHYL"/>
    <property type="match status" value="1"/>
</dbReference>
<keyword evidence="1" id="KW-0812">Transmembrane</keyword>
<dbReference type="KEGG" id="eel:EUBELI_00798"/>
<dbReference type="NCBIfam" id="TIGR02532">
    <property type="entry name" value="IV_pilin_GFxxxE"/>
    <property type="match status" value="1"/>
</dbReference>
<sequence length="218" mass="24401">MKRNNKGFSLVELLIAMAVSSIVLTALVLLVAQSVKSYSKQTSLAQIQSDADVVLNQISKSILEADTIYIDKTDAYVKFYTKTVSDTSDPTNPKHIKWGYYYDKAEKKLYYTDDTLSKKSEACDYVEGFDVKLSKSNFTLKDGHIIEELPTNPEIQVSITLERMKNVRTVTREYMARNKIGNNITLQKATGGEVTLKATGSVAGDKSDLSKISDTYFY</sequence>
<keyword evidence="1" id="KW-1133">Transmembrane helix</keyword>
<dbReference type="EMBL" id="CP001104">
    <property type="protein sequence ID" value="ACR71806.1"/>
    <property type="molecule type" value="Genomic_DNA"/>
</dbReference>
<dbReference type="Pfam" id="PF07963">
    <property type="entry name" value="N_methyl"/>
    <property type="match status" value="1"/>
</dbReference>
<dbReference type="HOGENOM" id="CLU_1265351_0_0_9"/>
<keyword evidence="1" id="KW-0472">Membrane</keyword>
<protein>
    <recommendedName>
        <fullName evidence="4">Prepilin-type N-terminal cleavage/methylation domain-containing protein</fullName>
    </recommendedName>
</protein>
<evidence type="ECO:0000256" key="1">
    <source>
        <dbReference type="SAM" id="Phobius"/>
    </source>
</evidence>
<evidence type="ECO:0008006" key="4">
    <source>
        <dbReference type="Google" id="ProtNLM"/>
    </source>
</evidence>
<proteinExistence type="predicted"/>
<dbReference type="AlphaFoldDB" id="C4Z5E7"/>
<evidence type="ECO:0000313" key="3">
    <source>
        <dbReference type="Proteomes" id="UP000001476"/>
    </source>
</evidence>
<keyword evidence="3" id="KW-1185">Reference proteome</keyword>
<gene>
    <name evidence="2" type="ordered locus">EUBELI_00798</name>
</gene>
<dbReference type="RefSeq" id="WP_012739042.1">
    <property type="nucleotide sequence ID" value="NC_012778.1"/>
</dbReference>
<dbReference type="STRING" id="515620.EUBELI_00798"/>
<name>C4Z5E7_LACE2</name>
<dbReference type="Proteomes" id="UP000001476">
    <property type="component" value="Chromosome"/>
</dbReference>
<evidence type="ECO:0000313" key="2">
    <source>
        <dbReference type="EMBL" id="ACR71806.1"/>
    </source>
</evidence>
<feature type="transmembrane region" description="Helical" evidence="1">
    <location>
        <begin position="7"/>
        <end position="32"/>
    </location>
</feature>
<dbReference type="GeneID" id="41355537"/>
<dbReference type="eggNOG" id="ENOG5033EIB">
    <property type="taxonomic scope" value="Bacteria"/>
</dbReference>
<dbReference type="InterPro" id="IPR012902">
    <property type="entry name" value="N_methyl_site"/>
</dbReference>